<dbReference type="SUPFAM" id="SSF52402">
    <property type="entry name" value="Adenine nucleotide alpha hydrolases-like"/>
    <property type="match status" value="1"/>
</dbReference>
<protein>
    <recommendedName>
        <fullName evidence="1">tRNA-uridine 2-sulfurtransferase</fullName>
        <ecNumber evidence="1">2.8.1.13</ecNumber>
    </recommendedName>
</protein>
<evidence type="ECO:0000313" key="3">
    <source>
        <dbReference type="EMBL" id="HIQ64758.1"/>
    </source>
</evidence>
<organism evidence="3 4">
    <name type="scientific">Candidatus Faecenecus gallistercoris</name>
    <dbReference type="NCBI Taxonomy" id="2840793"/>
    <lineage>
        <taxon>Bacteria</taxon>
        <taxon>Bacillati</taxon>
        <taxon>Bacillota</taxon>
        <taxon>Bacillota incertae sedis</taxon>
        <taxon>Candidatus Faecenecus</taxon>
    </lineage>
</organism>
<dbReference type="Pfam" id="PF03054">
    <property type="entry name" value="tRNA_Me_trans"/>
    <property type="match status" value="1"/>
</dbReference>
<dbReference type="InterPro" id="IPR004506">
    <property type="entry name" value="MnmA-like"/>
</dbReference>
<evidence type="ECO:0000313" key="4">
    <source>
        <dbReference type="Proteomes" id="UP000886725"/>
    </source>
</evidence>
<dbReference type="Proteomes" id="UP000886725">
    <property type="component" value="Unassembled WGS sequence"/>
</dbReference>
<reference evidence="3" key="2">
    <citation type="journal article" date="2021" name="PeerJ">
        <title>Extensive microbial diversity within the chicken gut microbiome revealed by metagenomics and culture.</title>
        <authorList>
            <person name="Gilroy R."/>
            <person name="Ravi A."/>
            <person name="Getino M."/>
            <person name="Pursley I."/>
            <person name="Horton D.L."/>
            <person name="Alikhan N.F."/>
            <person name="Baker D."/>
            <person name="Gharbi K."/>
            <person name="Hall N."/>
            <person name="Watson M."/>
            <person name="Adriaenssens E.M."/>
            <person name="Foster-Nyarko E."/>
            <person name="Jarju S."/>
            <person name="Secka A."/>
            <person name="Antonio M."/>
            <person name="Oren A."/>
            <person name="Chaudhuri R.R."/>
            <person name="La Ragione R."/>
            <person name="Hildebrand F."/>
            <person name="Pallen M.J."/>
        </authorList>
    </citation>
    <scope>NUCLEOTIDE SEQUENCE</scope>
    <source>
        <strain evidence="3">CHK165-10780</strain>
    </source>
</reference>
<dbReference type="GO" id="GO:0103016">
    <property type="term" value="F:tRNA-uridine 2-sulfurtransferase activity"/>
    <property type="evidence" value="ECO:0007669"/>
    <property type="project" value="UniProtKB-EC"/>
</dbReference>
<dbReference type="PANTHER" id="PTHR11933:SF5">
    <property type="entry name" value="MITOCHONDRIAL TRNA-SPECIFIC 2-THIOURIDYLASE 1"/>
    <property type="match status" value="1"/>
</dbReference>
<sequence length="203" mass="22901">MKSVLLGMSGGVDSSVAAALLKQEGYQVIGITMVLIPNNEEETVKDAKTVADFLGIEHRVLHLEEEFRNKVILPFIDSYQEGSTPNPCILCNEHFKFGAMYQYAKENGIDYLATGHYVSMKDGLLEKNTSLKDQSYFLYRIDPDVLPNLVFPLARFQSKEEIREKARELGLPVASKKDSEEICFVPNKDYVSFLKKNGTKEIP</sequence>
<evidence type="ECO:0000256" key="2">
    <source>
        <dbReference type="ARBA" id="ARBA00051542"/>
    </source>
</evidence>
<proteinExistence type="predicted"/>
<dbReference type="CDD" id="cd01998">
    <property type="entry name" value="MnmA_TRMU-like"/>
    <property type="match status" value="1"/>
</dbReference>
<dbReference type="AlphaFoldDB" id="A0A9D1CKQ2"/>
<dbReference type="EC" id="2.8.1.13" evidence="1"/>
<comment type="caution">
    <text evidence="3">The sequence shown here is derived from an EMBL/GenBank/DDBJ whole genome shotgun (WGS) entry which is preliminary data.</text>
</comment>
<dbReference type="GO" id="GO:0002143">
    <property type="term" value="P:tRNA wobble position uridine thiolation"/>
    <property type="evidence" value="ECO:0007669"/>
    <property type="project" value="TreeGrafter"/>
</dbReference>
<name>A0A9D1CKQ2_9FIRM</name>
<dbReference type="InterPro" id="IPR014729">
    <property type="entry name" value="Rossmann-like_a/b/a_fold"/>
</dbReference>
<feature type="non-terminal residue" evidence="3">
    <location>
        <position position="203"/>
    </location>
</feature>
<dbReference type="EMBL" id="DVFU01000064">
    <property type="protein sequence ID" value="HIQ64758.1"/>
    <property type="molecule type" value="Genomic_DNA"/>
</dbReference>
<accession>A0A9D1CKQ2</accession>
<dbReference type="PANTHER" id="PTHR11933">
    <property type="entry name" value="TRNA 5-METHYLAMINOMETHYL-2-THIOURIDYLATE -METHYLTRANSFERASE"/>
    <property type="match status" value="1"/>
</dbReference>
<dbReference type="Gene3D" id="3.40.50.620">
    <property type="entry name" value="HUPs"/>
    <property type="match status" value="1"/>
</dbReference>
<evidence type="ECO:0000256" key="1">
    <source>
        <dbReference type="ARBA" id="ARBA00011949"/>
    </source>
</evidence>
<reference evidence="3" key="1">
    <citation type="submission" date="2020-10" db="EMBL/GenBank/DDBJ databases">
        <authorList>
            <person name="Gilroy R."/>
        </authorList>
    </citation>
    <scope>NUCLEOTIDE SEQUENCE</scope>
    <source>
        <strain evidence="3">CHK165-10780</strain>
    </source>
</reference>
<comment type="catalytic activity">
    <reaction evidence="2">
        <text>S-sulfanyl-L-cysteinyl-[protein] + uridine(34) in tRNA + AH2 + ATP = 2-thiouridine(34) in tRNA + L-cysteinyl-[protein] + A + AMP + diphosphate + H(+)</text>
        <dbReference type="Rhea" id="RHEA:47032"/>
        <dbReference type="Rhea" id="RHEA-COMP:10131"/>
        <dbReference type="Rhea" id="RHEA-COMP:11726"/>
        <dbReference type="Rhea" id="RHEA-COMP:11727"/>
        <dbReference type="Rhea" id="RHEA-COMP:11728"/>
        <dbReference type="ChEBI" id="CHEBI:13193"/>
        <dbReference type="ChEBI" id="CHEBI:15378"/>
        <dbReference type="ChEBI" id="CHEBI:17499"/>
        <dbReference type="ChEBI" id="CHEBI:29950"/>
        <dbReference type="ChEBI" id="CHEBI:30616"/>
        <dbReference type="ChEBI" id="CHEBI:33019"/>
        <dbReference type="ChEBI" id="CHEBI:61963"/>
        <dbReference type="ChEBI" id="CHEBI:65315"/>
        <dbReference type="ChEBI" id="CHEBI:87170"/>
        <dbReference type="ChEBI" id="CHEBI:456215"/>
        <dbReference type="EC" id="2.8.1.13"/>
    </reaction>
</comment>
<gene>
    <name evidence="3" type="ORF">IAC85_03365</name>
</gene>